<comment type="caution">
    <text evidence="4">The sequence shown here is derived from an EMBL/GenBank/DDBJ whole genome shotgun (WGS) entry which is preliminary data.</text>
</comment>
<evidence type="ECO:0000256" key="2">
    <source>
        <dbReference type="ARBA" id="ARBA00023235"/>
    </source>
</evidence>
<feature type="region of interest" description="Disordered" evidence="3">
    <location>
        <begin position="149"/>
        <end position="168"/>
    </location>
</feature>
<organism evidence="4 5">
    <name type="scientific">Streptomyces hazeniae</name>
    <dbReference type="NCBI Taxonomy" id="3075538"/>
    <lineage>
        <taxon>Bacteria</taxon>
        <taxon>Bacillati</taxon>
        <taxon>Actinomycetota</taxon>
        <taxon>Actinomycetes</taxon>
        <taxon>Kitasatosporales</taxon>
        <taxon>Streptomycetaceae</taxon>
        <taxon>Streptomyces</taxon>
    </lineage>
</organism>
<protein>
    <submittedName>
        <fullName evidence="4">RpiB/LacA/LacB family sugar-phosphate isomerase</fullName>
    </submittedName>
</protein>
<evidence type="ECO:0000313" key="5">
    <source>
        <dbReference type="Proteomes" id="UP001183414"/>
    </source>
</evidence>
<dbReference type="Gene3D" id="3.40.1400.10">
    <property type="entry name" value="Sugar-phosphate isomerase, RpiB/LacA/LacB"/>
    <property type="match status" value="1"/>
</dbReference>
<dbReference type="NCBIfam" id="TIGR00689">
    <property type="entry name" value="rpiB_lacA_lacB"/>
    <property type="match status" value="1"/>
</dbReference>
<dbReference type="SUPFAM" id="SSF89623">
    <property type="entry name" value="Ribose/Galactose isomerase RpiB/AlsB"/>
    <property type="match status" value="1"/>
</dbReference>
<dbReference type="InterPro" id="IPR051812">
    <property type="entry name" value="SPI_LacAB/RpiB"/>
</dbReference>
<evidence type="ECO:0000313" key="4">
    <source>
        <dbReference type="EMBL" id="MDT0377412.1"/>
    </source>
</evidence>
<dbReference type="InterPro" id="IPR036569">
    <property type="entry name" value="RpiB_LacA_LacB_sf"/>
</dbReference>
<keyword evidence="2 4" id="KW-0413">Isomerase</keyword>
<proteinExistence type="inferred from homology"/>
<keyword evidence="5" id="KW-1185">Reference proteome</keyword>
<name>A0ABU2NKA6_9ACTN</name>
<accession>A0ABU2NKA6</accession>
<evidence type="ECO:0000256" key="1">
    <source>
        <dbReference type="ARBA" id="ARBA00008754"/>
    </source>
</evidence>
<feature type="compositionally biased region" description="Pro residues" evidence="3">
    <location>
        <begin position="159"/>
        <end position="168"/>
    </location>
</feature>
<dbReference type="Proteomes" id="UP001183414">
    <property type="component" value="Unassembled WGS sequence"/>
</dbReference>
<dbReference type="GO" id="GO:0016853">
    <property type="term" value="F:isomerase activity"/>
    <property type="evidence" value="ECO:0007669"/>
    <property type="project" value="UniProtKB-KW"/>
</dbReference>
<evidence type="ECO:0000256" key="3">
    <source>
        <dbReference type="SAM" id="MobiDB-lite"/>
    </source>
</evidence>
<sequence>MRITLGNDHCGLGLKDHVKEVLDRMGVEVTDVGTHTADPVDFPDITRLVCDPVRRGEADRGVLLCGTGVGACIAANKIPGIRAALCHDTFCAHQSVEHDDVNVLAMGAWIIGPVTAEEVLRSYLNATFSTEEHFRRRVDKLHRMELDGARELTTATADPHPPAPRSDA</sequence>
<dbReference type="PANTHER" id="PTHR43732">
    <property type="entry name" value="RIBOSE 5-PHOSPHATE ISOMERASE-RELATED"/>
    <property type="match status" value="1"/>
</dbReference>
<dbReference type="RefSeq" id="WP_311671401.1">
    <property type="nucleotide sequence ID" value="NZ_JAVREQ010000001.1"/>
</dbReference>
<reference evidence="5" key="1">
    <citation type="submission" date="2023-07" db="EMBL/GenBank/DDBJ databases">
        <title>30 novel species of actinomycetes from the DSMZ collection.</title>
        <authorList>
            <person name="Nouioui I."/>
        </authorList>
    </citation>
    <scope>NUCLEOTIDE SEQUENCE [LARGE SCALE GENOMIC DNA]</scope>
    <source>
        <strain evidence="5">DSM 42041</strain>
    </source>
</reference>
<gene>
    <name evidence="4" type="ORF">RM572_01310</name>
</gene>
<dbReference type="InterPro" id="IPR003500">
    <property type="entry name" value="RpiB_LacA_LacB"/>
</dbReference>
<dbReference type="Pfam" id="PF02502">
    <property type="entry name" value="LacAB_rpiB"/>
    <property type="match status" value="1"/>
</dbReference>
<dbReference type="PANTHER" id="PTHR43732:SF1">
    <property type="entry name" value="RIBOSE 5-PHOSPHATE ISOMERASE"/>
    <property type="match status" value="1"/>
</dbReference>
<comment type="similarity">
    <text evidence="1">Belongs to the LacAB/RpiB family.</text>
</comment>
<dbReference type="NCBIfam" id="NF004051">
    <property type="entry name" value="PRK05571.1"/>
    <property type="match status" value="1"/>
</dbReference>
<dbReference type="PIRSF" id="PIRSF005384">
    <property type="entry name" value="RpiB_LacA_B"/>
    <property type="match status" value="1"/>
</dbReference>
<dbReference type="EMBL" id="JAVREQ010000001">
    <property type="protein sequence ID" value="MDT0377412.1"/>
    <property type="molecule type" value="Genomic_DNA"/>
</dbReference>